<protein>
    <submittedName>
        <fullName evidence="2">Uncharacterized protein</fullName>
    </submittedName>
</protein>
<dbReference type="PROSITE" id="PS51257">
    <property type="entry name" value="PROKAR_LIPOPROTEIN"/>
    <property type="match status" value="1"/>
</dbReference>
<feature type="signal peptide" evidence="1">
    <location>
        <begin position="1"/>
        <end position="19"/>
    </location>
</feature>
<keyword evidence="1" id="KW-0732">Signal</keyword>
<dbReference type="STRING" id="67285.AQI88_02595"/>
<evidence type="ECO:0000313" key="2">
    <source>
        <dbReference type="EMBL" id="KUM98581.1"/>
    </source>
</evidence>
<sequence>MRRKSVGVLCAGALVCALAACSSSPSPGASVRDGSPGGQRVPYWVKGMTPHEVAGRLHVTVPAQATDLRAAYQKGFQDDGLLLAFTLPTVDTKAFIGKLSPDNPLSHRASPLPSAKDVKPTTPFAHLGLKEPEGLADVTEGPVCSPCQGELNSLAVALHPLDAQHSQVYLRGVD</sequence>
<dbReference type="OrthoDB" id="4204758at2"/>
<proteinExistence type="predicted"/>
<keyword evidence="3" id="KW-1185">Reference proteome</keyword>
<dbReference type="Proteomes" id="UP000054241">
    <property type="component" value="Unassembled WGS sequence"/>
</dbReference>
<evidence type="ECO:0000256" key="1">
    <source>
        <dbReference type="SAM" id="SignalP"/>
    </source>
</evidence>
<feature type="chain" id="PRO_5039427440" evidence="1">
    <location>
        <begin position="20"/>
        <end position="174"/>
    </location>
</feature>
<reference evidence="2 3" key="1">
    <citation type="submission" date="2015-10" db="EMBL/GenBank/DDBJ databases">
        <title>Draft genome sequence of Streptomyces cellostaticus DSM 40189, type strain for the species Streptomyces cellostaticus.</title>
        <authorList>
            <person name="Ruckert C."/>
            <person name="Winkler A."/>
            <person name="Kalinowski J."/>
            <person name="Kampfer P."/>
            <person name="Glaeser S."/>
        </authorList>
    </citation>
    <scope>NUCLEOTIDE SEQUENCE [LARGE SCALE GENOMIC DNA]</scope>
    <source>
        <strain evidence="2 3">DSM 40189</strain>
    </source>
</reference>
<accession>A0A101NSR9</accession>
<evidence type="ECO:0000313" key="3">
    <source>
        <dbReference type="Proteomes" id="UP000054241"/>
    </source>
</evidence>
<organism evidence="2 3">
    <name type="scientific">Streptomyces cellostaticus</name>
    <dbReference type="NCBI Taxonomy" id="67285"/>
    <lineage>
        <taxon>Bacteria</taxon>
        <taxon>Bacillati</taxon>
        <taxon>Actinomycetota</taxon>
        <taxon>Actinomycetes</taxon>
        <taxon>Kitasatosporales</taxon>
        <taxon>Streptomycetaceae</taxon>
        <taxon>Streptomyces</taxon>
    </lineage>
</organism>
<gene>
    <name evidence="2" type="ORF">AQI88_02595</name>
</gene>
<comment type="caution">
    <text evidence="2">The sequence shown here is derived from an EMBL/GenBank/DDBJ whole genome shotgun (WGS) entry which is preliminary data.</text>
</comment>
<name>A0A101NSR9_9ACTN</name>
<dbReference type="AlphaFoldDB" id="A0A101NSR9"/>
<dbReference type="EMBL" id="LMWL01000004">
    <property type="protein sequence ID" value="KUM98581.1"/>
    <property type="molecule type" value="Genomic_DNA"/>
</dbReference>
<dbReference type="RefSeq" id="WP_066991000.1">
    <property type="nucleotide sequence ID" value="NZ_BNDU01000004.1"/>
</dbReference>